<keyword evidence="3" id="KW-0804">Transcription</keyword>
<organism evidence="7 8">
    <name type="scientific">Drosophila gunungcola</name>
    <name type="common">fruit fly</name>
    <dbReference type="NCBI Taxonomy" id="103775"/>
    <lineage>
        <taxon>Eukaryota</taxon>
        <taxon>Metazoa</taxon>
        <taxon>Ecdysozoa</taxon>
        <taxon>Arthropoda</taxon>
        <taxon>Hexapoda</taxon>
        <taxon>Insecta</taxon>
        <taxon>Pterygota</taxon>
        <taxon>Neoptera</taxon>
        <taxon>Endopterygota</taxon>
        <taxon>Diptera</taxon>
        <taxon>Brachycera</taxon>
        <taxon>Muscomorpha</taxon>
        <taxon>Ephydroidea</taxon>
        <taxon>Drosophilidae</taxon>
        <taxon>Drosophila</taxon>
        <taxon>Sophophora</taxon>
    </lineage>
</organism>
<feature type="region of interest" description="Disordered" evidence="5">
    <location>
        <begin position="88"/>
        <end position="116"/>
    </location>
</feature>
<comment type="caution">
    <text evidence="7">The sequence shown here is derived from an EMBL/GenBank/DDBJ whole genome shotgun (WGS) entry which is preliminary data.</text>
</comment>
<dbReference type="InterPro" id="IPR004343">
    <property type="entry name" value="Plus-3_dom"/>
</dbReference>
<feature type="compositionally biased region" description="Basic and acidic residues" evidence="5">
    <location>
        <begin position="101"/>
        <end position="116"/>
    </location>
</feature>
<dbReference type="Proteomes" id="UP001059596">
    <property type="component" value="Unassembled WGS sequence"/>
</dbReference>
<evidence type="ECO:0000259" key="6">
    <source>
        <dbReference type="PROSITE" id="PS51360"/>
    </source>
</evidence>
<evidence type="ECO:0000256" key="2">
    <source>
        <dbReference type="ARBA" id="ARBA00023015"/>
    </source>
</evidence>
<dbReference type="GO" id="GO:1990269">
    <property type="term" value="F:RNA polymerase II C-terminal domain phosphoserine binding"/>
    <property type="evidence" value="ECO:0007669"/>
    <property type="project" value="TreeGrafter"/>
</dbReference>
<dbReference type="SUPFAM" id="SSF159042">
    <property type="entry name" value="Plus3-like"/>
    <property type="match status" value="1"/>
</dbReference>
<feature type="compositionally biased region" description="Polar residues" evidence="5">
    <location>
        <begin position="171"/>
        <end position="181"/>
    </location>
</feature>
<dbReference type="AlphaFoldDB" id="A0A9P9YJA8"/>
<protein>
    <recommendedName>
        <fullName evidence="6">Plus3 domain-containing protein</fullName>
    </recommendedName>
</protein>
<reference evidence="7" key="1">
    <citation type="journal article" date="2023" name="Genome Biol. Evol.">
        <title>Long-read-based Genome Assembly of Drosophila gunungcola Reveals Fewer Chemosensory Genes in Flower-breeding Species.</title>
        <authorList>
            <person name="Negi A."/>
            <person name="Liao B.Y."/>
            <person name="Yeh S.D."/>
        </authorList>
    </citation>
    <scope>NUCLEOTIDE SEQUENCE</scope>
    <source>
        <strain evidence="7">Sukarami</strain>
    </source>
</reference>
<proteinExistence type="predicted"/>
<dbReference type="Gene3D" id="3.90.70.200">
    <property type="entry name" value="Plus-3 domain"/>
    <property type="match status" value="1"/>
</dbReference>
<evidence type="ECO:0000256" key="1">
    <source>
        <dbReference type="ARBA" id="ARBA00004123"/>
    </source>
</evidence>
<evidence type="ECO:0000256" key="3">
    <source>
        <dbReference type="ARBA" id="ARBA00023163"/>
    </source>
</evidence>
<accession>A0A9P9YJA8</accession>
<dbReference type="PANTHER" id="PTHR13115">
    <property type="entry name" value="RNA POLYMERASE-ASSOCIATED PROTEIN RTF1 HOMOLOG"/>
    <property type="match status" value="1"/>
</dbReference>
<name>A0A9P9YJA8_9MUSC</name>
<feature type="domain" description="Plus3" evidence="6">
    <location>
        <begin position="177"/>
        <end position="307"/>
    </location>
</feature>
<keyword evidence="2" id="KW-0805">Transcription regulation</keyword>
<keyword evidence="8" id="KW-1185">Reference proteome</keyword>
<keyword evidence="4" id="KW-0539">Nucleus</keyword>
<sequence>MADSYRQLRKRVVSPADDLADGEIFEALGTEPEAEQFDDGYDEYLMGDAEDRARLQSLTEFKREQIISERFARREDLRRRLNIRKQLARSRLASQQQEASGQKERSQTRQQILDDQRAGDKKAFAFGRLKVLRSQKLAKDKSPKAADIYSDDSSSSSGEESVSQAVPQPVRTDQPQVTTREQLSQAMLARHQLESFLDKPVFEQTVVGCFVRVNVGLGSANCVYQVVGLYRDSEDYLLGSKRTNLVLSLKHGAQKRYSRMDVAATLEDPEKVKRLERKIQQIDEQQVEASRDHRVQVPSSLVPSICRPDLNASSGTKRSLADRKPTSEEFELEQCMRRKYKKSAVVSRSRGQAETADLEEVAKIPETPLVPSESCEVSEVPQLDLYSLHNFKAVINTSGLLPFNSIFPNVKFNSDWKTLKKGF</sequence>
<feature type="region of interest" description="Disordered" evidence="5">
    <location>
        <begin position="142"/>
        <end position="181"/>
    </location>
</feature>
<evidence type="ECO:0000256" key="5">
    <source>
        <dbReference type="SAM" id="MobiDB-lite"/>
    </source>
</evidence>
<evidence type="ECO:0000313" key="7">
    <source>
        <dbReference type="EMBL" id="KAI8038019.1"/>
    </source>
</evidence>
<dbReference type="PANTHER" id="PTHR13115:SF8">
    <property type="entry name" value="RNA POLYMERASE-ASSOCIATED PROTEIN RTF1 HOMOLOG"/>
    <property type="match status" value="1"/>
</dbReference>
<dbReference type="InterPro" id="IPR036128">
    <property type="entry name" value="Plus3-like_sf"/>
</dbReference>
<feature type="compositionally biased region" description="Low complexity" evidence="5">
    <location>
        <begin position="151"/>
        <end position="163"/>
    </location>
</feature>
<evidence type="ECO:0000256" key="4">
    <source>
        <dbReference type="ARBA" id="ARBA00023242"/>
    </source>
</evidence>
<evidence type="ECO:0000313" key="8">
    <source>
        <dbReference type="Proteomes" id="UP001059596"/>
    </source>
</evidence>
<feature type="region of interest" description="Disordered" evidence="5">
    <location>
        <begin position="307"/>
        <end position="327"/>
    </location>
</feature>
<dbReference type="SMART" id="SM00719">
    <property type="entry name" value="Plus3"/>
    <property type="match status" value="1"/>
</dbReference>
<dbReference type="Pfam" id="PF03126">
    <property type="entry name" value="Plus-3"/>
    <property type="match status" value="1"/>
</dbReference>
<dbReference type="EMBL" id="JAMKOV010000009">
    <property type="protein sequence ID" value="KAI8038019.1"/>
    <property type="molecule type" value="Genomic_DNA"/>
</dbReference>
<comment type="subcellular location">
    <subcellularLocation>
        <location evidence="1">Nucleus</location>
    </subcellularLocation>
</comment>
<dbReference type="GO" id="GO:0016593">
    <property type="term" value="C:Cdc73/Paf1 complex"/>
    <property type="evidence" value="ECO:0007669"/>
    <property type="project" value="TreeGrafter"/>
</dbReference>
<gene>
    <name evidence="7" type="ORF">M5D96_009060</name>
</gene>
<dbReference type="PROSITE" id="PS51360">
    <property type="entry name" value="PLUS3"/>
    <property type="match status" value="1"/>
</dbReference>
<dbReference type="GO" id="GO:0003677">
    <property type="term" value="F:DNA binding"/>
    <property type="evidence" value="ECO:0007669"/>
    <property type="project" value="InterPro"/>
</dbReference>